<proteinExistence type="predicted"/>
<dbReference type="Proteomes" id="UP000217790">
    <property type="component" value="Unassembled WGS sequence"/>
</dbReference>
<accession>A0A2H3CU11</accession>
<name>A0A2H3CU11_ARMGA</name>
<keyword evidence="2" id="KW-1185">Reference proteome</keyword>
<reference evidence="2" key="1">
    <citation type="journal article" date="2017" name="Nat. Ecol. Evol.">
        <title>Genome expansion and lineage-specific genetic innovations in the forest pathogenic fungi Armillaria.</title>
        <authorList>
            <person name="Sipos G."/>
            <person name="Prasanna A.N."/>
            <person name="Walter M.C."/>
            <person name="O'Connor E."/>
            <person name="Balint B."/>
            <person name="Krizsan K."/>
            <person name="Kiss B."/>
            <person name="Hess J."/>
            <person name="Varga T."/>
            <person name="Slot J."/>
            <person name="Riley R."/>
            <person name="Boka B."/>
            <person name="Rigling D."/>
            <person name="Barry K."/>
            <person name="Lee J."/>
            <person name="Mihaltcheva S."/>
            <person name="LaButti K."/>
            <person name="Lipzen A."/>
            <person name="Waldron R."/>
            <person name="Moloney N.M."/>
            <person name="Sperisen C."/>
            <person name="Kredics L."/>
            <person name="Vagvoelgyi C."/>
            <person name="Patrignani A."/>
            <person name="Fitzpatrick D."/>
            <person name="Nagy I."/>
            <person name="Doyle S."/>
            <person name="Anderson J.B."/>
            <person name="Grigoriev I.V."/>
            <person name="Gueldener U."/>
            <person name="Muensterkoetter M."/>
            <person name="Nagy L.G."/>
        </authorList>
    </citation>
    <scope>NUCLEOTIDE SEQUENCE [LARGE SCALE GENOMIC DNA]</scope>
    <source>
        <strain evidence="2">Ar21-2</strain>
    </source>
</reference>
<gene>
    <name evidence="1" type="ORF">ARMGADRAFT_531069</name>
</gene>
<dbReference type="AlphaFoldDB" id="A0A2H3CU11"/>
<evidence type="ECO:0000313" key="2">
    <source>
        <dbReference type="Proteomes" id="UP000217790"/>
    </source>
</evidence>
<organism evidence="1 2">
    <name type="scientific">Armillaria gallica</name>
    <name type="common">Bulbous honey fungus</name>
    <name type="synonym">Armillaria bulbosa</name>
    <dbReference type="NCBI Taxonomy" id="47427"/>
    <lineage>
        <taxon>Eukaryota</taxon>
        <taxon>Fungi</taxon>
        <taxon>Dikarya</taxon>
        <taxon>Basidiomycota</taxon>
        <taxon>Agaricomycotina</taxon>
        <taxon>Agaricomycetes</taxon>
        <taxon>Agaricomycetidae</taxon>
        <taxon>Agaricales</taxon>
        <taxon>Marasmiineae</taxon>
        <taxon>Physalacriaceae</taxon>
        <taxon>Armillaria</taxon>
    </lineage>
</organism>
<dbReference type="EMBL" id="KZ293683">
    <property type="protein sequence ID" value="PBK86559.1"/>
    <property type="molecule type" value="Genomic_DNA"/>
</dbReference>
<sequence length="164" mass="18361">MASVTAPISPKSFDIREFLIFPPLNHQYTSLRDKLINVDCQCALSGTYRAVIPGQFRVARTSATNSAVVVNLLFSLLCRPIPNISSIPSNHDVVTLVNHWCSKIRLQLDRFLSWGCWGQSRENVRPRLLRKNEVHAQDTMVKAPGVLPGDLELVRLNPESDGNL</sequence>
<dbReference type="InParanoid" id="A0A2H3CU11"/>
<evidence type="ECO:0000313" key="1">
    <source>
        <dbReference type="EMBL" id="PBK86559.1"/>
    </source>
</evidence>
<protein>
    <submittedName>
        <fullName evidence="1">Uncharacterized protein</fullName>
    </submittedName>
</protein>